<name>A0A061JDD9_TRYRA</name>
<dbReference type="Proteomes" id="UP000031737">
    <property type="component" value="Unassembled WGS sequence"/>
</dbReference>
<keyword evidence="6" id="KW-0472">Membrane</keyword>
<dbReference type="GO" id="GO:0005789">
    <property type="term" value="C:endoplasmic reticulum membrane"/>
    <property type="evidence" value="ECO:0007669"/>
    <property type="project" value="UniProtKB-SubCell"/>
</dbReference>
<dbReference type="PANTHER" id="PTHR10868">
    <property type="entry name" value="SIGMA 1-TYPE OPIOID RECEPTOR-RELATED"/>
    <property type="match status" value="1"/>
</dbReference>
<organism evidence="9 10">
    <name type="scientific">Trypanosoma rangeli SC58</name>
    <dbReference type="NCBI Taxonomy" id="429131"/>
    <lineage>
        <taxon>Eukaryota</taxon>
        <taxon>Discoba</taxon>
        <taxon>Euglenozoa</taxon>
        <taxon>Kinetoplastea</taxon>
        <taxon>Metakinetoplastina</taxon>
        <taxon>Trypanosomatida</taxon>
        <taxon>Trypanosomatidae</taxon>
        <taxon>Trypanosoma</taxon>
        <taxon>Herpetosoma</taxon>
    </lineage>
</organism>
<evidence type="ECO:0000256" key="6">
    <source>
        <dbReference type="ARBA" id="ARBA00023136"/>
    </source>
</evidence>
<dbReference type="Pfam" id="PF04622">
    <property type="entry name" value="ERG2_Sigma1R"/>
    <property type="match status" value="1"/>
</dbReference>
<dbReference type="OrthoDB" id="347124at2759"/>
<keyword evidence="4" id="KW-0256">Endoplasmic reticulum</keyword>
<dbReference type="AlphaFoldDB" id="A0A061JDD9"/>
<gene>
    <name evidence="9" type="ORF">TRSC58_00884</name>
</gene>
<protein>
    <submittedName>
        <fullName evidence="9">C-8 sterol isomerase</fullName>
    </submittedName>
</protein>
<dbReference type="GO" id="GO:0016853">
    <property type="term" value="F:isomerase activity"/>
    <property type="evidence" value="ECO:0007669"/>
    <property type="project" value="UniProtKB-KW"/>
</dbReference>
<evidence type="ECO:0000256" key="1">
    <source>
        <dbReference type="ARBA" id="ARBA00004586"/>
    </source>
</evidence>
<keyword evidence="10" id="KW-1185">Reference proteome</keyword>
<dbReference type="EMBL" id="AUPL01000884">
    <property type="protein sequence ID" value="ESL11367.1"/>
    <property type="molecule type" value="Genomic_DNA"/>
</dbReference>
<evidence type="ECO:0000256" key="2">
    <source>
        <dbReference type="ARBA" id="ARBA00007141"/>
    </source>
</evidence>
<dbReference type="InterPro" id="IPR006716">
    <property type="entry name" value="ERG2_sigma1_rcpt-like"/>
</dbReference>
<comment type="subcellular location">
    <subcellularLocation>
        <location evidence="1">Endoplasmic reticulum membrane</location>
    </subcellularLocation>
</comment>
<dbReference type="PANTHER" id="PTHR10868:SF1">
    <property type="entry name" value="SIGMA NON-OPIOID INTRACELLULAR RECEPTOR 1"/>
    <property type="match status" value="1"/>
</dbReference>
<feature type="chain" id="PRO_5001606057" evidence="8">
    <location>
        <begin position="18"/>
        <end position="218"/>
    </location>
</feature>
<comment type="similarity">
    <text evidence="2 7">Belongs to the ERG2 family.</text>
</comment>
<keyword evidence="3" id="KW-0812">Transmembrane</keyword>
<keyword evidence="8" id="KW-0732">Signal</keyword>
<evidence type="ECO:0000256" key="8">
    <source>
        <dbReference type="SAM" id="SignalP"/>
    </source>
</evidence>
<evidence type="ECO:0000256" key="3">
    <source>
        <dbReference type="ARBA" id="ARBA00022692"/>
    </source>
</evidence>
<feature type="signal peptide" evidence="8">
    <location>
        <begin position="1"/>
        <end position="17"/>
    </location>
</feature>
<keyword evidence="5" id="KW-1133">Transmembrane helix</keyword>
<comment type="caution">
    <text evidence="9">The sequence shown here is derived from an EMBL/GenBank/DDBJ whole genome shotgun (WGS) entry which is preliminary data.</text>
</comment>
<accession>A0A061JDD9</accession>
<evidence type="ECO:0000313" key="10">
    <source>
        <dbReference type="Proteomes" id="UP000031737"/>
    </source>
</evidence>
<evidence type="ECO:0000256" key="7">
    <source>
        <dbReference type="RuleBase" id="RU368083"/>
    </source>
</evidence>
<dbReference type="VEuPathDB" id="TriTrypDB:TRSC58_00884"/>
<evidence type="ECO:0000256" key="4">
    <source>
        <dbReference type="ARBA" id="ARBA00022824"/>
    </source>
</evidence>
<reference evidence="9 10" key="1">
    <citation type="submission" date="2013-07" db="EMBL/GenBank/DDBJ databases">
        <authorList>
            <person name="Stoco P.H."/>
            <person name="Wagner G."/>
            <person name="Gerber A."/>
            <person name="Zaha A."/>
            <person name="Thompson C."/>
            <person name="Bartholomeu D.C."/>
            <person name="Luckemeyer D.D."/>
            <person name="Bahia D."/>
            <person name="Loreto E."/>
            <person name="Prestes E.B."/>
            <person name="Lima F.M."/>
            <person name="Rodrigues-Luiz G."/>
            <person name="Vallejo G.A."/>
            <person name="Filho J.F."/>
            <person name="Monteiro K.M."/>
            <person name="Tyler K.M."/>
            <person name="de Almeida L.G."/>
            <person name="Ortiz M.F."/>
            <person name="Siervo M.A."/>
            <person name="de Moraes M.H."/>
            <person name="Cunha O.L."/>
            <person name="Mendonca-Neto R."/>
            <person name="Silva R."/>
            <person name="Teixeira S.M."/>
            <person name="Murta S.M."/>
            <person name="Sincero T.C."/>
            <person name="Mendes T.A."/>
            <person name="Urmenyi T.P."/>
            <person name="Silva V.G."/>
            <person name="da Rocha W.D."/>
            <person name="Andersson B."/>
            <person name="Romanha A.J."/>
            <person name="Steindel M."/>
            <person name="de Vasconcelos A.T."/>
            <person name="Grisard E.C."/>
        </authorList>
    </citation>
    <scope>NUCLEOTIDE SEQUENCE [LARGE SCALE GENOMIC DNA]</scope>
    <source>
        <strain evidence="9 10">SC58</strain>
    </source>
</reference>
<evidence type="ECO:0000313" key="9">
    <source>
        <dbReference type="EMBL" id="ESL11367.1"/>
    </source>
</evidence>
<keyword evidence="9" id="KW-0413">Isomerase</keyword>
<evidence type="ECO:0000256" key="5">
    <source>
        <dbReference type="ARBA" id="ARBA00022989"/>
    </source>
</evidence>
<proteinExistence type="inferred from homology"/>
<sequence>MKCLVLLVIAVVAVALSLVIDRPENWVLDPKTLKVIANSGIEAAHAKHGLNATAEQVVESVIQEVIKTYPLHTSYSGRWLWNNAGGAMGSMTVLHSSFSEYLIIFGSSLGTEGHTGRYHWAEDFFTILYGEQWASLPRVGEAEVYKPGDQHYLPRHTAKQYRMPNACWALEYARGNIPSMLFFGLADGFTSTLDVVTLFHTIREGAWNMLHSAILGKI</sequence>